<feature type="domain" description="NB-ARC" evidence="4">
    <location>
        <begin position="79"/>
        <end position="238"/>
    </location>
</feature>
<evidence type="ECO:0000259" key="4">
    <source>
        <dbReference type="Pfam" id="PF00931"/>
    </source>
</evidence>
<sequence length="1218" mass="137912">MESLDKASAGTTKFLEVVKCLKEATSSSPKQEELMNNDRQTGSISTVTKLFGRENEKKFIIEWLTKETSVEEDEIMISTNHIPILSLVGHGGMGKTTLVQSICEEGDVVKDFEIIWVTISTSFDATSVTRKILESVNRKTPKVGSLEPLQQLLKDNLKSRKFLLILDDVWEEEKRNEWEKLFAPMRTGKRGSKILLTTRMASVAYVVAKVMGVGIECLTLEGLEEDDNFELFNHHVFAGLDSHGYEHLKYTGERIAKKLGGCPLVTKVVGGHLQGNMSFEFWDRFLHEGLEGFKGNAEDIMKVLRLSYYHLPTELQICFRYCSIFPQGYCITKKELVLMWIGSGLISTTGNETKRIEDIGENYLFQLTRKSFFDVKSRLYHTTFSPINVEYYVMHDLMYELAEYVSSGECKRITSLARVEDVKDTIRHLWIDKVSGSYVDKVKKVANFKNLRTLIIEECISKSVYKKMKCSFNITIENLSALRLLQLKCYDRFDIPRRAGKLKHLRYISLNKISLESIQRGFKLYHLMVLRGYCDLLLTTKQVRSLANLDRLRYLDYGVGSFQEVPVSRLTSLQELNNYWVQGNEGKKISAIGNLTDLRELKLQGLENIDNSEEAAKARLREKESLFSLSLGWSASTGVQDRKDDLVLDQLEPQANISKLEILGYEGFRLPFWMENLSIRKLISLTLIRCIHLEHLPSLAELVLLKNLALMILPKLQQIGRSSHMSSTSYMELLLPSSLETLVVKHCQGLRELPILPSSLVYLKIIDVGLTKLPVIGTFCNETIETKSSKCLDIQVCSCPSLTSLEGSLIDQKEYSKIFRDIHISNCGHLQSLSSTFEQMNGLRRLYIQSCPMLTILRDTEDKLLPSSLTDLTIWDCGDMERPLLGSLQQLTNVSSLQLIHCSRLVSLPSADVFKNLRSLKDIYIANCENLSSLGGLGSIPSLCLLSIASCSYLEEAVSSPRPEGSASEDDHLVLHKNSLTINELKIDLPSLLLVEPLKNLCHTRKLEIEDGTEMKSLPEQWLLQNKSSLQYLCICKAESLESLQPCMQDLSSLEQLHLFGARKLRSLPYLPSSLQYLGIKECDSELEEKSRENGSPEWNKISIIPRVQIGKSCFILGKKCRKRTYKRLRFEDYNRLVRLADSAGFSQPQQYFSLTQNQPSHQPTSQPTVFSSHAKSASHPASQPAEQGIVSIALVAEAELSGKNYFIAYFCIMGAKD</sequence>
<dbReference type="Gene3D" id="3.40.50.300">
    <property type="entry name" value="P-loop containing nucleotide triphosphate hydrolases"/>
    <property type="match status" value="1"/>
</dbReference>
<feature type="compositionally biased region" description="Polar residues" evidence="3">
    <location>
        <begin position="1156"/>
        <end position="1171"/>
    </location>
</feature>
<dbReference type="Gene3D" id="3.80.10.10">
    <property type="entry name" value="Ribonuclease Inhibitor"/>
    <property type="match status" value="3"/>
</dbReference>
<accession>A0A8T0S4C7</accession>
<dbReference type="Gene3D" id="1.10.10.10">
    <property type="entry name" value="Winged helix-like DNA-binding domain superfamily/Winged helix DNA-binding domain"/>
    <property type="match status" value="1"/>
</dbReference>
<dbReference type="EMBL" id="CM029046">
    <property type="protein sequence ID" value="KAG2592840.1"/>
    <property type="molecule type" value="Genomic_DNA"/>
</dbReference>
<dbReference type="Pfam" id="PF23559">
    <property type="entry name" value="WHD_DRP"/>
    <property type="match status" value="1"/>
</dbReference>
<dbReference type="GO" id="GO:0043531">
    <property type="term" value="F:ADP binding"/>
    <property type="evidence" value="ECO:0007669"/>
    <property type="project" value="InterPro"/>
</dbReference>
<feature type="domain" description="R13L1/DRL21-like LRR repeat region" evidence="6">
    <location>
        <begin position="589"/>
        <end position="710"/>
    </location>
</feature>
<keyword evidence="1" id="KW-0433">Leucine-rich repeat</keyword>
<dbReference type="InterPro" id="IPR027417">
    <property type="entry name" value="P-loop_NTPase"/>
</dbReference>
<name>A0A8T0S4C7_PANVG</name>
<gene>
    <name evidence="7" type="ORF">PVAP13_5NG308900</name>
</gene>
<dbReference type="PANTHER" id="PTHR36766">
    <property type="entry name" value="PLANT BROAD-SPECTRUM MILDEW RESISTANCE PROTEIN RPW8"/>
    <property type="match status" value="1"/>
</dbReference>
<dbReference type="InterPro" id="IPR058922">
    <property type="entry name" value="WHD_DRP"/>
</dbReference>
<dbReference type="GO" id="GO:0006952">
    <property type="term" value="P:defense response"/>
    <property type="evidence" value="ECO:0007669"/>
    <property type="project" value="UniProtKB-KW"/>
</dbReference>
<reference evidence="7" key="1">
    <citation type="submission" date="2020-05" db="EMBL/GenBank/DDBJ databases">
        <title>WGS assembly of Panicum virgatum.</title>
        <authorList>
            <person name="Lovell J.T."/>
            <person name="Jenkins J."/>
            <person name="Shu S."/>
            <person name="Juenger T.E."/>
            <person name="Schmutz J."/>
        </authorList>
    </citation>
    <scope>NUCLEOTIDE SEQUENCE</scope>
    <source>
        <strain evidence="7">AP13</strain>
    </source>
</reference>
<keyword evidence="8" id="KW-1185">Reference proteome</keyword>
<dbReference type="PANTHER" id="PTHR36766:SF64">
    <property type="entry name" value="OS12G0206100 PROTEIN"/>
    <property type="match status" value="1"/>
</dbReference>
<dbReference type="SUPFAM" id="SSF52058">
    <property type="entry name" value="L domain-like"/>
    <property type="match status" value="2"/>
</dbReference>
<keyword evidence="2" id="KW-0611">Plant defense</keyword>
<dbReference type="Pfam" id="PF25019">
    <property type="entry name" value="LRR_R13L1-DRL21"/>
    <property type="match status" value="1"/>
</dbReference>
<evidence type="ECO:0000313" key="8">
    <source>
        <dbReference type="Proteomes" id="UP000823388"/>
    </source>
</evidence>
<dbReference type="PRINTS" id="PR00364">
    <property type="entry name" value="DISEASERSIST"/>
</dbReference>
<evidence type="ECO:0000256" key="3">
    <source>
        <dbReference type="SAM" id="MobiDB-lite"/>
    </source>
</evidence>
<feature type="region of interest" description="Disordered" evidence="3">
    <location>
        <begin position="1156"/>
        <end position="1184"/>
    </location>
</feature>
<feature type="domain" description="Disease resistance protein winged helix" evidence="5">
    <location>
        <begin position="324"/>
        <end position="402"/>
    </location>
</feature>
<evidence type="ECO:0000256" key="1">
    <source>
        <dbReference type="ARBA" id="ARBA00022614"/>
    </source>
</evidence>
<feature type="compositionally biased region" description="Low complexity" evidence="3">
    <location>
        <begin position="1172"/>
        <end position="1184"/>
    </location>
</feature>
<dbReference type="SUPFAM" id="SSF52540">
    <property type="entry name" value="P-loop containing nucleoside triphosphate hydrolases"/>
    <property type="match status" value="1"/>
</dbReference>
<dbReference type="InterPro" id="IPR032675">
    <property type="entry name" value="LRR_dom_sf"/>
</dbReference>
<organism evidence="7 8">
    <name type="scientific">Panicum virgatum</name>
    <name type="common">Blackwell switchgrass</name>
    <dbReference type="NCBI Taxonomy" id="38727"/>
    <lineage>
        <taxon>Eukaryota</taxon>
        <taxon>Viridiplantae</taxon>
        <taxon>Streptophyta</taxon>
        <taxon>Embryophyta</taxon>
        <taxon>Tracheophyta</taxon>
        <taxon>Spermatophyta</taxon>
        <taxon>Magnoliopsida</taxon>
        <taxon>Liliopsida</taxon>
        <taxon>Poales</taxon>
        <taxon>Poaceae</taxon>
        <taxon>PACMAD clade</taxon>
        <taxon>Panicoideae</taxon>
        <taxon>Panicodae</taxon>
        <taxon>Paniceae</taxon>
        <taxon>Panicinae</taxon>
        <taxon>Panicum</taxon>
        <taxon>Panicum sect. Hiantes</taxon>
    </lineage>
</organism>
<evidence type="ECO:0000313" key="7">
    <source>
        <dbReference type="EMBL" id="KAG2592840.1"/>
    </source>
</evidence>
<dbReference type="InterPro" id="IPR056789">
    <property type="entry name" value="LRR_R13L1-DRL21"/>
</dbReference>
<evidence type="ECO:0000256" key="2">
    <source>
        <dbReference type="ARBA" id="ARBA00022821"/>
    </source>
</evidence>
<dbReference type="Proteomes" id="UP000823388">
    <property type="component" value="Chromosome 5N"/>
</dbReference>
<dbReference type="InterPro" id="IPR036388">
    <property type="entry name" value="WH-like_DNA-bd_sf"/>
</dbReference>
<protein>
    <recommendedName>
        <fullName evidence="9">NB-ARC domain-containing protein</fullName>
    </recommendedName>
</protein>
<proteinExistence type="predicted"/>
<evidence type="ECO:0000259" key="5">
    <source>
        <dbReference type="Pfam" id="PF23559"/>
    </source>
</evidence>
<dbReference type="InterPro" id="IPR002182">
    <property type="entry name" value="NB-ARC"/>
</dbReference>
<comment type="caution">
    <text evidence="7">The sequence shown here is derived from an EMBL/GenBank/DDBJ whole genome shotgun (WGS) entry which is preliminary data.</text>
</comment>
<dbReference type="Pfam" id="PF00931">
    <property type="entry name" value="NB-ARC"/>
    <property type="match status" value="1"/>
</dbReference>
<evidence type="ECO:0008006" key="9">
    <source>
        <dbReference type="Google" id="ProtNLM"/>
    </source>
</evidence>
<dbReference type="AlphaFoldDB" id="A0A8T0S4C7"/>
<evidence type="ECO:0000259" key="6">
    <source>
        <dbReference type="Pfam" id="PF25019"/>
    </source>
</evidence>